<evidence type="ECO:0000259" key="11">
    <source>
        <dbReference type="PROSITE" id="PS00300"/>
    </source>
</evidence>
<evidence type="ECO:0000256" key="8">
    <source>
        <dbReference type="ARBA" id="ARBA00048027"/>
    </source>
</evidence>
<dbReference type="SUPFAM" id="SSF47364">
    <property type="entry name" value="Domain of the SRP/SRP receptor G-proteins"/>
    <property type="match status" value="1"/>
</dbReference>
<organism evidence="12 13">
    <name type="scientific">Candidatus Fimimonas gallinarum</name>
    <dbReference type="NCBI Taxonomy" id="2840821"/>
    <lineage>
        <taxon>Bacteria</taxon>
        <taxon>Pseudomonadati</taxon>
        <taxon>Myxococcota</taxon>
        <taxon>Myxococcia</taxon>
        <taxon>Myxococcales</taxon>
        <taxon>Cystobacterineae</taxon>
        <taxon>Myxococcaceae</taxon>
        <taxon>Myxococcaceae incertae sedis</taxon>
        <taxon>Candidatus Fimimonas</taxon>
    </lineage>
</organism>
<comment type="catalytic activity">
    <reaction evidence="8 10">
        <text>GTP + H2O = GDP + phosphate + H(+)</text>
        <dbReference type="Rhea" id="RHEA:19669"/>
        <dbReference type="ChEBI" id="CHEBI:15377"/>
        <dbReference type="ChEBI" id="CHEBI:15378"/>
        <dbReference type="ChEBI" id="CHEBI:37565"/>
        <dbReference type="ChEBI" id="CHEBI:43474"/>
        <dbReference type="ChEBI" id="CHEBI:58189"/>
        <dbReference type="EC" id="3.6.5.4"/>
    </reaction>
</comment>
<evidence type="ECO:0000256" key="9">
    <source>
        <dbReference type="ARBA" id="ARBA00053570"/>
    </source>
</evidence>
<keyword evidence="3 10" id="KW-0547">Nucleotide-binding</keyword>
<dbReference type="InterPro" id="IPR013822">
    <property type="entry name" value="Signal_recog_particl_SRP54_hlx"/>
</dbReference>
<dbReference type="GO" id="GO:0005886">
    <property type="term" value="C:plasma membrane"/>
    <property type="evidence" value="ECO:0007669"/>
    <property type="project" value="UniProtKB-SubCell"/>
</dbReference>
<comment type="similarity">
    <text evidence="10">Belongs to the GTP-binding SRP family. FtsY subfamily.</text>
</comment>
<evidence type="ECO:0000256" key="7">
    <source>
        <dbReference type="ARBA" id="ARBA00023170"/>
    </source>
</evidence>
<dbReference type="GO" id="GO:0006614">
    <property type="term" value="P:SRP-dependent cotranslational protein targeting to membrane"/>
    <property type="evidence" value="ECO:0007669"/>
    <property type="project" value="InterPro"/>
</dbReference>
<evidence type="ECO:0000313" key="12">
    <source>
        <dbReference type="EMBL" id="HIR66323.1"/>
    </source>
</evidence>
<protein>
    <recommendedName>
        <fullName evidence="10">Signal recognition particle receptor FtsY</fullName>
        <shortName evidence="10">SRP receptor</shortName>
        <ecNumber evidence="10">3.6.5.4</ecNumber>
    </recommendedName>
</protein>
<dbReference type="CDD" id="cd17874">
    <property type="entry name" value="FtsY"/>
    <property type="match status" value="1"/>
</dbReference>
<dbReference type="AlphaFoldDB" id="A0A9D1J8E1"/>
<evidence type="ECO:0000256" key="2">
    <source>
        <dbReference type="ARBA" id="ARBA00022490"/>
    </source>
</evidence>
<evidence type="ECO:0000256" key="6">
    <source>
        <dbReference type="ARBA" id="ARBA00023136"/>
    </source>
</evidence>
<comment type="caution">
    <text evidence="12">The sequence shown here is derived from an EMBL/GenBank/DDBJ whole genome shotgun (WGS) entry which is preliminary data.</text>
</comment>
<evidence type="ECO:0000256" key="3">
    <source>
        <dbReference type="ARBA" id="ARBA00022741"/>
    </source>
</evidence>
<dbReference type="SUPFAM" id="SSF52540">
    <property type="entry name" value="P-loop containing nucleoside triphosphate hydrolases"/>
    <property type="match status" value="1"/>
</dbReference>
<keyword evidence="4 10" id="KW-0378">Hydrolase</keyword>
<sequence>MGFFKKIIDGLRKTKQQIGFKLNELFKRGIFDEDFYEELEFILLGSDVGEQTTEDIIETLRERMRNDAVSDPKKANEYLKEVLTDILGEEKFSFNTPCVITVAGVNGVGKTTTIGKLANIFVKQGKSVVIAAADTFRAAASDQLEVWANRAKVRIIKHEEGSDPAAVVFDAVSSAKSRGTDVVLVDTAGRLHNKKNLMEELKKINRVVDREFPQADRKNLIVLDATTGQNAIAQVEVFNETIDIDGIVLTKLDGTAKGGVVLAIKHDMDIPVYFVGVGEGIDDLMEFDAQSYVEGIV</sequence>
<name>A0A9D1J8E1_9BACT</name>
<keyword evidence="2 10" id="KW-0963">Cytoplasm</keyword>
<gene>
    <name evidence="10 12" type="primary">ftsY</name>
    <name evidence="12" type="ORF">IAC95_05540</name>
</gene>
<dbReference type="PANTHER" id="PTHR43134:SF1">
    <property type="entry name" value="SIGNAL RECOGNITION PARTICLE RECEPTOR SUBUNIT ALPHA"/>
    <property type="match status" value="1"/>
</dbReference>
<dbReference type="GO" id="GO:0005047">
    <property type="term" value="F:signal recognition particle binding"/>
    <property type="evidence" value="ECO:0007669"/>
    <property type="project" value="TreeGrafter"/>
</dbReference>
<keyword evidence="1 10" id="KW-1003">Cell membrane</keyword>
<feature type="domain" description="SRP54-type proteins GTP-binding" evidence="11">
    <location>
        <begin position="271"/>
        <end position="284"/>
    </location>
</feature>
<dbReference type="Gene3D" id="3.40.50.300">
    <property type="entry name" value="P-loop containing nucleotide triphosphate hydrolases"/>
    <property type="match status" value="1"/>
</dbReference>
<dbReference type="InterPro" id="IPR003593">
    <property type="entry name" value="AAA+_ATPase"/>
</dbReference>
<dbReference type="EMBL" id="DVHL01000044">
    <property type="protein sequence ID" value="HIR66323.1"/>
    <property type="molecule type" value="Genomic_DNA"/>
</dbReference>
<dbReference type="GO" id="GO:0005737">
    <property type="term" value="C:cytoplasm"/>
    <property type="evidence" value="ECO:0007669"/>
    <property type="project" value="UniProtKB-SubCell"/>
</dbReference>
<dbReference type="Pfam" id="PF00448">
    <property type="entry name" value="SRP54"/>
    <property type="match status" value="1"/>
</dbReference>
<comment type="subunit">
    <text evidence="10">Part of the signal recognition particle protein translocation system, which is composed of SRP and FtsY.</text>
</comment>
<keyword evidence="5 10" id="KW-0342">GTP-binding</keyword>
<dbReference type="FunFam" id="3.40.50.300:FF:000053">
    <property type="entry name" value="Signal recognition particle receptor FtsY"/>
    <property type="match status" value="1"/>
</dbReference>
<evidence type="ECO:0000256" key="4">
    <source>
        <dbReference type="ARBA" id="ARBA00022801"/>
    </source>
</evidence>
<comment type="function">
    <text evidence="9">Involved in targeting and insertion of nascent membrane proteins into the cytoplasmic membrane. Acts as a receptor for the complex formed by the signal recognition particle (SRP) and the ribosome-nascent chain (RNC). Interaction with SRP-RNC leads to the transfer of the RNC complex to the Sec translocase for insertion into the membrane, the hydrolysis of GTP by both Ffh and FtsY, and the dissociation of the SRP-FtsY complex into the individual components.</text>
</comment>
<dbReference type="GO" id="GO:0005525">
    <property type="term" value="F:GTP binding"/>
    <property type="evidence" value="ECO:0007669"/>
    <property type="project" value="UniProtKB-UniRule"/>
</dbReference>
<feature type="binding site" evidence="10">
    <location>
        <begin position="250"/>
        <end position="253"/>
    </location>
    <ligand>
        <name>GTP</name>
        <dbReference type="ChEBI" id="CHEBI:37565"/>
    </ligand>
</feature>
<proteinExistence type="inferred from homology"/>
<dbReference type="Gene3D" id="1.20.120.140">
    <property type="entry name" value="Signal recognition particle SRP54, nucleotide-binding domain"/>
    <property type="match status" value="1"/>
</dbReference>
<dbReference type="SMART" id="SM00963">
    <property type="entry name" value="SRP54_N"/>
    <property type="match status" value="1"/>
</dbReference>
<evidence type="ECO:0000256" key="1">
    <source>
        <dbReference type="ARBA" id="ARBA00022475"/>
    </source>
</evidence>
<dbReference type="InterPro" id="IPR042101">
    <property type="entry name" value="SRP54_N_sf"/>
</dbReference>
<dbReference type="InterPro" id="IPR004390">
    <property type="entry name" value="SR_rcpt_FtsY"/>
</dbReference>
<dbReference type="NCBIfam" id="TIGR00064">
    <property type="entry name" value="ftsY"/>
    <property type="match status" value="1"/>
</dbReference>
<dbReference type="InterPro" id="IPR036225">
    <property type="entry name" value="SRP/SRP_N"/>
</dbReference>
<dbReference type="Proteomes" id="UP000824200">
    <property type="component" value="Unassembled WGS sequence"/>
</dbReference>
<feature type="binding site" evidence="10">
    <location>
        <begin position="104"/>
        <end position="111"/>
    </location>
    <ligand>
        <name>GTP</name>
        <dbReference type="ChEBI" id="CHEBI:37565"/>
    </ligand>
</feature>
<dbReference type="GO" id="GO:0003924">
    <property type="term" value="F:GTPase activity"/>
    <property type="evidence" value="ECO:0007669"/>
    <property type="project" value="UniProtKB-UniRule"/>
</dbReference>
<keyword evidence="7 10" id="KW-0675">Receptor</keyword>
<comment type="subcellular location">
    <subcellularLocation>
        <location evidence="10">Cell membrane</location>
        <topology evidence="10">Peripheral membrane protein</topology>
        <orientation evidence="10">Cytoplasmic side</orientation>
    </subcellularLocation>
    <subcellularLocation>
        <location evidence="10">Cytoplasm</location>
    </subcellularLocation>
</comment>
<reference evidence="12" key="1">
    <citation type="submission" date="2020-10" db="EMBL/GenBank/DDBJ databases">
        <authorList>
            <person name="Gilroy R."/>
        </authorList>
    </citation>
    <scope>NUCLEOTIDE SEQUENCE</scope>
    <source>
        <strain evidence="12">CHK121-14286</strain>
    </source>
</reference>
<reference evidence="12" key="2">
    <citation type="journal article" date="2021" name="PeerJ">
        <title>Extensive microbial diversity within the chicken gut microbiome revealed by metagenomics and culture.</title>
        <authorList>
            <person name="Gilroy R."/>
            <person name="Ravi A."/>
            <person name="Getino M."/>
            <person name="Pursley I."/>
            <person name="Horton D.L."/>
            <person name="Alikhan N.F."/>
            <person name="Baker D."/>
            <person name="Gharbi K."/>
            <person name="Hall N."/>
            <person name="Watson M."/>
            <person name="Adriaenssens E.M."/>
            <person name="Foster-Nyarko E."/>
            <person name="Jarju S."/>
            <person name="Secka A."/>
            <person name="Antonio M."/>
            <person name="Oren A."/>
            <person name="Chaudhuri R.R."/>
            <person name="La Ragione R."/>
            <person name="Hildebrand F."/>
            <person name="Pallen M.J."/>
        </authorList>
    </citation>
    <scope>NUCLEOTIDE SEQUENCE</scope>
    <source>
        <strain evidence="12">CHK121-14286</strain>
    </source>
</reference>
<feature type="binding site" evidence="10">
    <location>
        <begin position="186"/>
        <end position="190"/>
    </location>
    <ligand>
        <name>GTP</name>
        <dbReference type="ChEBI" id="CHEBI:37565"/>
    </ligand>
</feature>
<dbReference type="PROSITE" id="PS00300">
    <property type="entry name" value="SRP54"/>
    <property type="match status" value="1"/>
</dbReference>
<dbReference type="SMART" id="SM00962">
    <property type="entry name" value="SRP54"/>
    <property type="match status" value="1"/>
</dbReference>
<evidence type="ECO:0000256" key="5">
    <source>
        <dbReference type="ARBA" id="ARBA00023134"/>
    </source>
</evidence>
<dbReference type="InterPro" id="IPR000897">
    <property type="entry name" value="SRP54_GTPase_dom"/>
</dbReference>
<dbReference type="EC" id="3.6.5.4" evidence="10"/>
<evidence type="ECO:0000313" key="13">
    <source>
        <dbReference type="Proteomes" id="UP000824200"/>
    </source>
</evidence>
<dbReference type="HAMAP" id="MF_00920">
    <property type="entry name" value="FtsY"/>
    <property type="match status" value="1"/>
</dbReference>
<dbReference type="Pfam" id="PF02881">
    <property type="entry name" value="SRP54_N"/>
    <property type="match status" value="1"/>
</dbReference>
<dbReference type="SMART" id="SM00382">
    <property type="entry name" value="AAA"/>
    <property type="match status" value="1"/>
</dbReference>
<evidence type="ECO:0000256" key="10">
    <source>
        <dbReference type="HAMAP-Rule" id="MF_00920"/>
    </source>
</evidence>
<keyword evidence="6 10" id="KW-0472">Membrane</keyword>
<dbReference type="PANTHER" id="PTHR43134">
    <property type="entry name" value="SIGNAL RECOGNITION PARTICLE RECEPTOR SUBUNIT ALPHA"/>
    <property type="match status" value="1"/>
</dbReference>
<dbReference type="FunFam" id="1.20.120.140:FF:000002">
    <property type="entry name" value="Signal recognition particle receptor FtsY"/>
    <property type="match status" value="1"/>
</dbReference>
<accession>A0A9D1J8E1</accession>
<dbReference type="InterPro" id="IPR027417">
    <property type="entry name" value="P-loop_NTPase"/>
</dbReference>